<dbReference type="EMBL" id="MLFU01000103">
    <property type="protein sequence ID" value="KAK1482088.1"/>
    <property type="molecule type" value="Genomic_DNA"/>
</dbReference>
<organism evidence="2 3">
    <name type="scientific">Colletotrichum tamarilloi</name>
    <dbReference type="NCBI Taxonomy" id="1209934"/>
    <lineage>
        <taxon>Eukaryota</taxon>
        <taxon>Fungi</taxon>
        <taxon>Dikarya</taxon>
        <taxon>Ascomycota</taxon>
        <taxon>Pezizomycotina</taxon>
        <taxon>Sordariomycetes</taxon>
        <taxon>Hypocreomycetidae</taxon>
        <taxon>Glomerellales</taxon>
        <taxon>Glomerellaceae</taxon>
        <taxon>Colletotrichum</taxon>
        <taxon>Colletotrichum acutatum species complex</taxon>
    </lineage>
</organism>
<feature type="transmembrane region" description="Helical" evidence="1">
    <location>
        <begin position="12"/>
        <end position="30"/>
    </location>
</feature>
<gene>
    <name evidence="2" type="ORF">CTAM01_13728</name>
</gene>
<accession>A0ABQ9QR95</accession>
<feature type="transmembrane region" description="Helical" evidence="1">
    <location>
        <begin position="90"/>
        <end position="110"/>
    </location>
</feature>
<feature type="non-terminal residue" evidence="2">
    <location>
        <position position="1"/>
    </location>
</feature>
<evidence type="ECO:0000256" key="1">
    <source>
        <dbReference type="SAM" id="Phobius"/>
    </source>
</evidence>
<keyword evidence="1" id="KW-0812">Transmembrane</keyword>
<comment type="caution">
    <text evidence="2">The sequence shown here is derived from an EMBL/GenBank/DDBJ whole genome shotgun (WGS) entry which is preliminary data.</text>
</comment>
<reference evidence="2 3" key="1">
    <citation type="submission" date="2016-10" db="EMBL/GenBank/DDBJ databases">
        <title>The genome sequence of Colletotrichum fioriniae PJ7.</title>
        <authorList>
            <person name="Baroncelli R."/>
        </authorList>
    </citation>
    <scope>NUCLEOTIDE SEQUENCE [LARGE SCALE GENOMIC DNA]</scope>
    <source>
        <strain evidence="2 3">Tom-12</strain>
    </source>
</reference>
<keyword evidence="1" id="KW-1133">Transmembrane helix</keyword>
<dbReference type="Proteomes" id="UP001227543">
    <property type="component" value="Unassembled WGS sequence"/>
</dbReference>
<keyword evidence="1" id="KW-0472">Membrane</keyword>
<dbReference type="RefSeq" id="XP_060375692.1">
    <property type="nucleotide sequence ID" value="XM_060529730.1"/>
</dbReference>
<dbReference type="GeneID" id="85413968"/>
<proteinExistence type="predicted"/>
<sequence>NYYLLTISSRDIIAFIIVTIYLNLYIRTITKFLRKRLNFITTLKKLLVFKAYREFILIEVGYSLDTRNLETTIIIKANGSFTLNTPNVSIAKAILLSLLLISIARVTIIFT</sequence>
<evidence type="ECO:0000313" key="2">
    <source>
        <dbReference type="EMBL" id="KAK1482088.1"/>
    </source>
</evidence>
<evidence type="ECO:0000313" key="3">
    <source>
        <dbReference type="Proteomes" id="UP001227543"/>
    </source>
</evidence>
<keyword evidence="3" id="KW-1185">Reference proteome</keyword>
<protein>
    <submittedName>
        <fullName evidence="2">Uncharacterized protein</fullName>
    </submittedName>
</protein>
<name>A0ABQ9QR95_9PEZI</name>